<dbReference type="PANTHER" id="PTHR24036">
    <property type="entry name" value="SKELETOR-RELATED"/>
    <property type="match status" value="1"/>
</dbReference>
<proteinExistence type="predicted"/>
<feature type="domain" description="DM13" evidence="3">
    <location>
        <begin position="69"/>
        <end position="183"/>
    </location>
</feature>
<dbReference type="Proteomes" id="UP000094527">
    <property type="component" value="Unassembled WGS sequence"/>
</dbReference>
<protein>
    <submittedName>
        <fullName evidence="4">Protein Skeletor, isoforms D/E</fullName>
    </submittedName>
</protein>
<name>A0A1D2MBW2_ORCCI</name>
<dbReference type="AlphaFoldDB" id="A0A1D2MBW2"/>
<keyword evidence="5" id="KW-1185">Reference proteome</keyword>
<evidence type="ECO:0000313" key="4">
    <source>
        <dbReference type="EMBL" id="ODM90401.1"/>
    </source>
</evidence>
<evidence type="ECO:0000256" key="2">
    <source>
        <dbReference type="SAM" id="MobiDB-lite"/>
    </source>
</evidence>
<feature type="region of interest" description="Disordered" evidence="2">
    <location>
        <begin position="212"/>
        <end position="244"/>
    </location>
</feature>
<feature type="non-terminal residue" evidence="4">
    <location>
        <position position="1"/>
    </location>
</feature>
<gene>
    <name evidence="4" type="ORF">Ocin01_16282</name>
</gene>
<evidence type="ECO:0000313" key="5">
    <source>
        <dbReference type="Proteomes" id="UP000094527"/>
    </source>
</evidence>
<sequence length="273" mass="29349">VVKVASESRSKENWMGSFLGSTVTTFEKQSFSWYDYDYSAIRTSGPPDSPALRHCSGPSYLPITTGQEGKSLGQLPTCGHALKGEVFVKNEREVIIKGFHYDGSGPAAWFHAMKKGAMGGIYTAGDWYYTLPFPGGSCDRVKGEVYTGNKDITLILPVSIKELETIGMLCYQYCHNFGHVSIPHDLDVPAAPADLPETKVCPKPDYDACHSKGGAKPTRDGGPNCGEVGTGPPGSSGTPGSTGNKMEARLRLENLLPALLFLAIDIGLRVNGW</sequence>
<evidence type="ECO:0000256" key="1">
    <source>
        <dbReference type="ARBA" id="ARBA00022737"/>
    </source>
</evidence>
<dbReference type="EMBL" id="LJIJ01001987">
    <property type="protein sequence ID" value="ODM90401.1"/>
    <property type="molecule type" value="Genomic_DNA"/>
</dbReference>
<dbReference type="PROSITE" id="PS51549">
    <property type="entry name" value="DM13"/>
    <property type="match status" value="1"/>
</dbReference>
<organism evidence="4 5">
    <name type="scientific">Orchesella cincta</name>
    <name type="common">Springtail</name>
    <name type="synonym">Podura cincta</name>
    <dbReference type="NCBI Taxonomy" id="48709"/>
    <lineage>
        <taxon>Eukaryota</taxon>
        <taxon>Metazoa</taxon>
        <taxon>Ecdysozoa</taxon>
        <taxon>Arthropoda</taxon>
        <taxon>Hexapoda</taxon>
        <taxon>Collembola</taxon>
        <taxon>Entomobryomorpha</taxon>
        <taxon>Entomobryoidea</taxon>
        <taxon>Orchesellidae</taxon>
        <taxon>Orchesellinae</taxon>
        <taxon>Orchesella</taxon>
    </lineage>
</organism>
<keyword evidence="1" id="KW-0677">Repeat</keyword>
<evidence type="ECO:0000259" key="3">
    <source>
        <dbReference type="PROSITE" id="PS51549"/>
    </source>
</evidence>
<dbReference type="InterPro" id="IPR019545">
    <property type="entry name" value="DM13_domain"/>
</dbReference>
<reference evidence="4 5" key="1">
    <citation type="journal article" date="2016" name="Genome Biol. Evol.">
        <title>Gene Family Evolution Reflects Adaptation to Soil Environmental Stressors in the Genome of the Collembolan Orchesella cincta.</title>
        <authorList>
            <person name="Faddeeva-Vakhrusheva A."/>
            <person name="Derks M.F."/>
            <person name="Anvar S.Y."/>
            <person name="Agamennone V."/>
            <person name="Suring W."/>
            <person name="Smit S."/>
            <person name="van Straalen N.M."/>
            <person name="Roelofs D."/>
        </authorList>
    </citation>
    <scope>NUCLEOTIDE SEQUENCE [LARGE SCALE GENOMIC DNA]</scope>
    <source>
        <tissue evidence="4">Mixed pool</tissue>
    </source>
</reference>
<accession>A0A1D2MBW2</accession>
<comment type="caution">
    <text evidence="4">The sequence shown here is derived from an EMBL/GenBank/DDBJ whole genome shotgun (WGS) entry which is preliminary data.</text>
</comment>
<dbReference type="PANTHER" id="PTHR24036:SF5">
    <property type="entry name" value="THROMBOMODULIN"/>
    <property type="match status" value="1"/>
</dbReference>
<dbReference type="SMART" id="SM00686">
    <property type="entry name" value="DM13"/>
    <property type="match status" value="1"/>
</dbReference>
<dbReference type="InterPro" id="IPR052126">
    <property type="entry name" value="Spindle_Org/Thrombomodulin"/>
</dbReference>